<organism evidence="7 8">
    <name type="scientific">Alloacidobacterium dinghuense</name>
    <dbReference type="NCBI Taxonomy" id="2763107"/>
    <lineage>
        <taxon>Bacteria</taxon>
        <taxon>Pseudomonadati</taxon>
        <taxon>Acidobacteriota</taxon>
        <taxon>Terriglobia</taxon>
        <taxon>Terriglobales</taxon>
        <taxon>Acidobacteriaceae</taxon>
        <taxon>Alloacidobacterium</taxon>
    </lineage>
</organism>
<protein>
    <recommendedName>
        <fullName evidence="2">Cell shape-determining protein MreC</fullName>
    </recommendedName>
    <alternativeName>
        <fullName evidence="4">Cell shape protein MreC</fullName>
    </alternativeName>
</protein>
<dbReference type="GO" id="GO:0008360">
    <property type="term" value="P:regulation of cell shape"/>
    <property type="evidence" value="ECO:0007669"/>
    <property type="project" value="UniProtKB-KW"/>
</dbReference>
<keyword evidence="8" id="KW-1185">Reference proteome</keyword>
<dbReference type="EMBL" id="CP060394">
    <property type="protein sequence ID" value="QNI32486.1"/>
    <property type="molecule type" value="Genomic_DNA"/>
</dbReference>
<evidence type="ECO:0000256" key="2">
    <source>
        <dbReference type="ARBA" id="ARBA00013855"/>
    </source>
</evidence>
<feature type="compositionally biased region" description="Basic and acidic residues" evidence="5">
    <location>
        <begin position="314"/>
        <end position="329"/>
    </location>
</feature>
<feature type="compositionally biased region" description="Low complexity" evidence="5">
    <location>
        <begin position="618"/>
        <end position="638"/>
    </location>
</feature>
<evidence type="ECO:0000256" key="1">
    <source>
        <dbReference type="ARBA" id="ARBA00009369"/>
    </source>
</evidence>
<dbReference type="InterPro" id="IPR042175">
    <property type="entry name" value="Cell/Rod_MreC_2"/>
</dbReference>
<proteinExistence type="inferred from homology"/>
<dbReference type="InterPro" id="IPR007221">
    <property type="entry name" value="MreC"/>
</dbReference>
<dbReference type="KEGG" id="adin:H7849_00170"/>
<feature type="compositionally biased region" description="Polar residues" evidence="5">
    <location>
        <begin position="379"/>
        <end position="388"/>
    </location>
</feature>
<name>A0A7G8BIW6_9BACT</name>
<comment type="similarity">
    <text evidence="1">Belongs to the MreC family.</text>
</comment>
<feature type="compositionally biased region" description="Low complexity" evidence="5">
    <location>
        <begin position="660"/>
        <end position="681"/>
    </location>
</feature>
<dbReference type="GO" id="GO:0005886">
    <property type="term" value="C:plasma membrane"/>
    <property type="evidence" value="ECO:0007669"/>
    <property type="project" value="TreeGrafter"/>
</dbReference>
<dbReference type="AlphaFoldDB" id="A0A7G8BIW6"/>
<keyword evidence="3" id="KW-0133">Cell shape</keyword>
<dbReference type="Gene3D" id="2.40.10.340">
    <property type="entry name" value="Rod shape-determining protein MreC, domain 1"/>
    <property type="match status" value="1"/>
</dbReference>
<gene>
    <name evidence="7" type="primary">mreC</name>
    <name evidence="7" type="ORF">H7849_00170</name>
</gene>
<dbReference type="InterPro" id="IPR042177">
    <property type="entry name" value="Cell/Rod_1"/>
</dbReference>
<feature type="domain" description="Rod shape-determining protein MreC beta-barrel core" evidence="6">
    <location>
        <begin position="133"/>
        <end position="279"/>
    </location>
</feature>
<evidence type="ECO:0000313" key="8">
    <source>
        <dbReference type="Proteomes" id="UP000515312"/>
    </source>
</evidence>
<dbReference type="InterPro" id="IPR055342">
    <property type="entry name" value="MreC_beta-barrel_core"/>
</dbReference>
<dbReference type="NCBIfam" id="TIGR00219">
    <property type="entry name" value="mreC"/>
    <property type="match status" value="1"/>
</dbReference>
<evidence type="ECO:0000313" key="7">
    <source>
        <dbReference type="EMBL" id="QNI32486.1"/>
    </source>
</evidence>
<feature type="region of interest" description="Disordered" evidence="5">
    <location>
        <begin position="314"/>
        <end position="455"/>
    </location>
</feature>
<feature type="compositionally biased region" description="Low complexity" evidence="5">
    <location>
        <begin position="430"/>
        <end position="448"/>
    </location>
</feature>
<evidence type="ECO:0000256" key="5">
    <source>
        <dbReference type="SAM" id="MobiDB-lite"/>
    </source>
</evidence>
<accession>A0A7G8BIW6</accession>
<dbReference type="PANTHER" id="PTHR34138">
    <property type="entry name" value="CELL SHAPE-DETERMINING PROTEIN MREC"/>
    <property type="match status" value="1"/>
</dbReference>
<sequence>MESFFSRYKNALVLIVVLLAQVIGVAIQVRRPLPKEHAQPDAGGIRLIRYWAISLVSPPERLVHWLGTSILGVWDNYLDLIHVRQQNKDLQSELQRIRIEEGGIVEDARQGQRLQQLLAFKQKYVYQTVPAQIIGTSGTEQSRILSINKGSKDGVGVDMPVITPEGVVGRIREVFPHTSQVLEITDPTSGAGVILATTRIRGILRGTALGQPQVVNVMPDERIKAGEQVVTSGGDQIFPRGLAVGVVDRVVTDPDHDPLVDVLIHPAANLAQLEEVLVITNMGDVITPKQKLDMMQSEAAADAEQLKASEILAERLPSRIDPDAPKTDDENSDDSADAQGEGIARPMRPPAALRPDRFTPNTTPAAASLTPGARLAPQSEGSGTTTASAAKPHATVPASVGSENPNVTETAAAVPKKKGPDLVPDDGSRPPSTMAAHPTTPSSTASASAREETTGAAPVHAPMVMMPASSTHGPATATGSTATSTTRPAVNGSTVNGSAINGSSASFNGGTAHTTSASNGAATQPHATTAAGGGVPAATKPAGNSSALNGTITHTNATAGNGSTASPGTAALHATNPRPAAASADNSAGGEVKTKVVVDGPLPSGAKKPQPSASTAPASHQTPSAQTQQTQHAPTAPAVQHKAPELVPDDGSRPPPTMLKPKPQTQPTAPAQTQPQGGRQG</sequence>
<evidence type="ECO:0000256" key="4">
    <source>
        <dbReference type="ARBA" id="ARBA00032089"/>
    </source>
</evidence>
<dbReference type="RefSeq" id="WP_186743440.1">
    <property type="nucleotide sequence ID" value="NZ_CP060394.1"/>
</dbReference>
<feature type="compositionally biased region" description="Low complexity" evidence="5">
    <location>
        <begin position="525"/>
        <end position="543"/>
    </location>
</feature>
<feature type="compositionally biased region" description="Low complexity" evidence="5">
    <location>
        <begin position="467"/>
        <end position="486"/>
    </location>
</feature>
<dbReference type="Proteomes" id="UP000515312">
    <property type="component" value="Chromosome"/>
</dbReference>
<evidence type="ECO:0000256" key="3">
    <source>
        <dbReference type="ARBA" id="ARBA00022960"/>
    </source>
</evidence>
<feature type="compositionally biased region" description="Low complexity" evidence="5">
    <location>
        <begin position="344"/>
        <end position="353"/>
    </location>
</feature>
<feature type="compositionally biased region" description="Polar residues" evidence="5">
    <location>
        <begin position="544"/>
        <end position="567"/>
    </location>
</feature>
<dbReference type="PANTHER" id="PTHR34138:SF1">
    <property type="entry name" value="CELL SHAPE-DETERMINING PROTEIN MREC"/>
    <property type="match status" value="1"/>
</dbReference>
<reference evidence="7 8" key="1">
    <citation type="submission" date="2020-08" db="EMBL/GenBank/DDBJ databases">
        <title>Edaphobacter telluris sp. nov. and Acidobacterium dinghuensis sp. nov., two acidobacteria isolated from forest soil.</title>
        <authorList>
            <person name="Fu J."/>
            <person name="Qiu L."/>
        </authorList>
    </citation>
    <scope>NUCLEOTIDE SEQUENCE [LARGE SCALE GENOMIC DNA]</scope>
    <source>
        <strain evidence="7">4Y35</strain>
    </source>
</reference>
<dbReference type="Gene3D" id="2.40.10.350">
    <property type="entry name" value="Rod shape-determining protein MreC, domain 2"/>
    <property type="match status" value="1"/>
</dbReference>
<feature type="compositionally biased region" description="Polar residues" evidence="5">
    <location>
        <begin position="487"/>
        <end position="522"/>
    </location>
</feature>
<feature type="region of interest" description="Disordered" evidence="5">
    <location>
        <begin position="467"/>
        <end position="681"/>
    </location>
</feature>
<dbReference type="Pfam" id="PF04085">
    <property type="entry name" value="MreC"/>
    <property type="match status" value="1"/>
</dbReference>
<evidence type="ECO:0000259" key="6">
    <source>
        <dbReference type="Pfam" id="PF04085"/>
    </source>
</evidence>